<gene>
    <name evidence="2" type="ORF">SIN8267_01739</name>
</gene>
<accession>A0ABN8EIT2</accession>
<feature type="region of interest" description="Disordered" evidence="1">
    <location>
        <begin position="86"/>
        <end position="115"/>
    </location>
</feature>
<reference evidence="2" key="1">
    <citation type="submission" date="2021-12" db="EMBL/GenBank/DDBJ databases">
        <authorList>
            <person name="Rodrigo-Torres L."/>
            <person name="Arahal R. D."/>
            <person name="Lucena T."/>
        </authorList>
    </citation>
    <scope>NUCLEOTIDE SEQUENCE</scope>
    <source>
        <strain evidence="2">CECT 8267</strain>
    </source>
</reference>
<feature type="compositionally biased region" description="Basic and acidic residues" evidence="1">
    <location>
        <begin position="106"/>
        <end position="115"/>
    </location>
</feature>
<dbReference type="EMBL" id="CAKLPX010000001">
    <property type="protein sequence ID" value="CAH0991630.1"/>
    <property type="molecule type" value="Genomic_DNA"/>
</dbReference>
<dbReference type="Proteomes" id="UP000838100">
    <property type="component" value="Unassembled WGS sequence"/>
</dbReference>
<evidence type="ECO:0008006" key="4">
    <source>
        <dbReference type="Google" id="ProtNLM"/>
    </source>
</evidence>
<evidence type="ECO:0000313" key="3">
    <source>
        <dbReference type="Proteomes" id="UP000838100"/>
    </source>
</evidence>
<dbReference type="InterPro" id="IPR014949">
    <property type="entry name" value="DUF1820"/>
</dbReference>
<keyword evidence="3" id="KW-1185">Reference proteome</keyword>
<evidence type="ECO:0000256" key="1">
    <source>
        <dbReference type="SAM" id="MobiDB-lite"/>
    </source>
</evidence>
<comment type="caution">
    <text evidence="2">The sequence shown here is derived from an EMBL/GenBank/DDBJ whole genome shotgun (WGS) entry which is preliminary data.</text>
</comment>
<dbReference type="RefSeq" id="WP_237444275.1">
    <property type="nucleotide sequence ID" value="NZ_CAKLPX010000001.1"/>
</dbReference>
<evidence type="ECO:0000313" key="2">
    <source>
        <dbReference type="EMBL" id="CAH0991630.1"/>
    </source>
</evidence>
<protein>
    <recommendedName>
        <fullName evidence="4">DUF1820 family protein</fullName>
    </recommendedName>
</protein>
<proteinExistence type="predicted"/>
<organism evidence="2 3">
    <name type="scientific">Sinobacterium norvegicum</name>
    <dbReference type="NCBI Taxonomy" id="1641715"/>
    <lineage>
        <taxon>Bacteria</taxon>
        <taxon>Pseudomonadati</taxon>
        <taxon>Pseudomonadota</taxon>
        <taxon>Gammaproteobacteria</taxon>
        <taxon>Cellvibrionales</taxon>
        <taxon>Spongiibacteraceae</taxon>
        <taxon>Sinobacterium</taxon>
    </lineage>
</organism>
<name>A0ABN8EIT2_9GAMM</name>
<sequence length="115" mass="13290">MSSLSVYKIVFLSHDQLIELYARAIFESDMPGFIEVEEFVFDNINGEKTDVEEKLKAEFSGVKRSFLPMHNIVRIDEVEKEGEVKVRDAERKSAKVTPFPQRLAVRNREPQDGED</sequence>
<dbReference type="Pfam" id="PF08850">
    <property type="entry name" value="DUF1820"/>
    <property type="match status" value="1"/>
</dbReference>